<gene>
    <name evidence="3" type="ORF">F8M41_019641</name>
</gene>
<keyword evidence="2" id="KW-0732">Signal</keyword>
<name>A0A8H4AJN7_GIGMA</name>
<accession>A0A8H4AJN7</accession>
<feature type="transmembrane region" description="Helical" evidence="1">
    <location>
        <begin position="699"/>
        <end position="717"/>
    </location>
</feature>
<evidence type="ECO:0000313" key="4">
    <source>
        <dbReference type="Proteomes" id="UP000439903"/>
    </source>
</evidence>
<organism evidence="3 4">
    <name type="scientific">Gigaspora margarita</name>
    <dbReference type="NCBI Taxonomy" id="4874"/>
    <lineage>
        <taxon>Eukaryota</taxon>
        <taxon>Fungi</taxon>
        <taxon>Fungi incertae sedis</taxon>
        <taxon>Mucoromycota</taxon>
        <taxon>Glomeromycotina</taxon>
        <taxon>Glomeromycetes</taxon>
        <taxon>Diversisporales</taxon>
        <taxon>Gigasporaceae</taxon>
        <taxon>Gigaspora</taxon>
    </lineage>
</organism>
<feature type="signal peptide" evidence="2">
    <location>
        <begin position="1"/>
        <end position="26"/>
    </location>
</feature>
<dbReference type="EMBL" id="WTPW01000513">
    <property type="protein sequence ID" value="KAF0504105.1"/>
    <property type="molecule type" value="Genomic_DNA"/>
</dbReference>
<dbReference type="AlphaFoldDB" id="A0A8H4AJN7"/>
<evidence type="ECO:0000256" key="1">
    <source>
        <dbReference type="SAM" id="Phobius"/>
    </source>
</evidence>
<protein>
    <submittedName>
        <fullName evidence="3">Uncharacterized protein</fullName>
    </submittedName>
</protein>
<dbReference type="Proteomes" id="UP000439903">
    <property type="component" value="Unassembled WGS sequence"/>
</dbReference>
<evidence type="ECO:0000256" key="2">
    <source>
        <dbReference type="SAM" id="SignalP"/>
    </source>
</evidence>
<evidence type="ECO:0000313" key="3">
    <source>
        <dbReference type="EMBL" id="KAF0504105.1"/>
    </source>
</evidence>
<proteinExistence type="predicted"/>
<reference evidence="3 4" key="1">
    <citation type="journal article" date="2019" name="Environ. Microbiol.">
        <title>At the nexus of three kingdoms: the genome of the mycorrhizal fungus Gigaspora margarita provides insights into plant, endobacterial and fungal interactions.</title>
        <authorList>
            <person name="Venice F."/>
            <person name="Ghignone S."/>
            <person name="Salvioli di Fossalunga A."/>
            <person name="Amselem J."/>
            <person name="Novero M."/>
            <person name="Xianan X."/>
            <person name="Sedzielewska Toro K."/>
            <person name="Morin E."/>
            <person name="Lipzen A."/>
            <person name="Grigoriev I.V."/>
            <person name="Henrissat B."/>
            <person name="Martin F.M."/>
            <person name="Bonfante P."/>
        </authorList>
    </citation>
    <scope>NUCLEOTIDE SEQUENCE [LARGE SCALE GENOMIC DNA]</scope>
    <source>
        <strain evidence="3 4">BEG34</strain>
    </source>
</reference>
<keyword evidence="1" id="KW-0812">Transmembrane</keyword>
<keyword evidence="1" id="KW-0472">Membrane</keyword>
<feature type="transmembrane region" description="Helical" evidence="1">
    <location>
        <begin position="768"/>
        <end position="786"/>
    </location>
</feature>
<comment type="caution">
    <text evidence="3">The sequence shown here is derived from an EMBL/GenBank/DDBJ whole genome shotgun (WGS) entry which is preliminary data.</text>
</comment>
<keyword evidence="4" id="KW-1185">Reference proteome</keyword>
<feature type="chain" id="PRO_5034820549" evidence="2">
    <location>
        <begin position="27"/>
        <end position="867"/>
    </location>
</feature>
<keyword evidence="1" id="KW-1133">Transmembrane helix</keyword>
<dbReference type="OrthoDB" id="2446629at2759"/>
<feature type="transmembrane region" description="Helical" evidence="1">
    <location>
        <begin position="729"/>
        <end position="748"/>
    </location>
</feature>
<sequence length="867" mass="99171">MKIFSQPYRFIAQYLFICLVITSTESQQSQYKYFNYTESTLGAPPLVADIKTYDDGTLLVHIIRNDSTQSTVDCLNIQGMSLEQKLYVRIIHSNGSVKEINPNLNLHPKTQNNNTNILHNIINPISIYPLQKPFILVTYVNTTNSSNITAYDEWAAVIHWNGSILSTMYLGAWMNSTIQPNINKKLGFLRFDSDQSYWRWRQYLVDDSGNLVSGDKTRINTTDSMTLYRYSNSPITTMSTVDNGYIIVAVFNGTDNSDSLLPRGGLYAFFIPYDNNYPGTSNNNNYKGTDIYQISQPNMTISSVYCDTTDIFMICVVSIHSNITMDYRYVSIFFDSSGMVRSRKVLYDLPNVTGLSQQSWSTKILPFGGFILGLTVYNNTDNNTYYYIYAYDVNNSQIPLNSSEPFLTNYFGANAITNNNTFLLASPYAIDNISWSLLTIPVPTGNIHNIDYGYDNTLVNQTIPSINSVNSSTTTLNITFVYKIALSTGNITIYKASDHSIRQRISATMQEFCKIDGNTISIKILSHTINEHGEQYFVEMDNNFVRRVQPNEPLKGIHYGIWILSPDNSVNQNIYSDAIMGSVRLTTDASKSFLKRNQSAYIEYINALFDEIADKVPMHRSRLSTNYRFEVFNGQIAIPIRIDMARNKTERSSPEVFSDLNNMIAYKNITTFSSGMTNDLDQDYGFKLIEIIRNYGNDYKVHIITGFMIFIIFYLTLKFKSKIFEAISSAILGLSVFILTVLFVIYYSGDVPELYCPRGFKYSFIGEFYKENLILIAILTIILAPIDYEFLTILKYAPIFPIFTKRIYRYEEINRLNIHEDIFEVATKCGAIVDIIKNSLQIYIQVSKYIIVMSRVMFIKNIKEARH</sequence>